<evidence type="ECO:0000313" key="2">
    <source>
        <dbReference type="Proteomes" id="UP000594638"/>
    </source>
</evidence>
<reference evidence="1 2" key="1">
    <citation type="submission" date="2019-12" db="EMBL/GenBank/DDBJ databases">
        <authorList>
            <person name="Alioto T."/>
            <person name="Alioto T."/>
            <person name="Gomez Garrido J."/>
        </authorList>
    </citation>
    <scope>NUCLEOTIDE SEQUENCE [LARGE SCALE GENOMIC DNA]</scope>
</reference>
<keyword evidence="2" id="KW-1185">Reference proteome</keyword>
<gene>
    <name evidence="1" type="ORF">OLEA9_A042646</name>
</gene>
<comment type="caution">
    <text evidence="1">The sequence shown here is derived from an EMBL/GenBank/DDBJ whole genome shotgun (WGS) entry which is preliminary data.</text>
</comment>
<dbReference type="Gramene" id="OE9A042646T1">
    <property type="protein sequence ID" value="OE9A042646C1"/>
    <property type="gene ID" value="OE9A042646"/>
</dbReference>
<dbReference type="AlphaFoldDB" id="A0A8S0T1Q6"/>
<dbReference type="Proteomes" id="UP000594638">
    <property type="component" value="Unassembled WGS sequence"/>
</dbReference>
<accession>A0A8S0T1Q6</accession>
<evidence type="ECO:0000313" key="1">
    <source>
        <dbReference type="EMBL" id="CAA2998771.1"/>
    </source>
</evidence>
<name>A0A8S0T1Q6_OLEEU</name>
<protein>
    <submittedName>
        <fullName evidence="1">Uncharacterized protein</fullName>
    </submittedName>
</protein>
<sequence length="73" mass="8319">MEMLLGMVVVVNNEGTAEGGEEKSTTVAVEIEDASALSSDVYWRDFVSWWKIEKWRSEAMKQHRLATGYPVLR</sequence>
<organism evidence="1 2">
    <name type="scientific">Olea europaea subsp. europaea</name>
    <dbReference type="NCBI Taxonomy" id="158383"/>
    <lineage>
        <taxon>Eukaryota</taxon>
        <taxon>Viridiplantae</taxon>
        <taxon>Streptophyta</taxon>
        <taxon>Embryophyta</taxon>
        <taxon>Tracheophyta</taxon>
        <taxon>Spermatophyta</taxon>
        <taxon>Magnoliopsida</taxon>
        <taxon>eudicotyledons</taxon>
        <taxon>Gunneridae</taxon>
        <taxon>Pentapetalae</taxon>
        <taxon>asterids</taxon>
        <taxon>lamiids</taxon>
        <taxon>Lamiales</taxon>
        <taxon>Oleaceae</taxon>
        <taxon>Oleeae</taxon>
        <taxon>Olea</taxon>
    </lineage>
</organism>
<dbReference type="EMBL" id="CACTIH010005603">
    <property type="protein sequence ID" value="CAA2998771.1"/>
    <property type="molecule type" value="Genomic_DNA"/>
</dbReference>
<proteinExistence type="predicted"/>